<evidence type="ECO:0000256" key="1">
    <source>
        <dbReference type="SAM" id="Coils"/>
    </source>
</evidence>
<organism evidence="2 3">
    <name type="scientific">Jannaschia seosinensis</name>
    <dbReference type="NCBI Taxonomy" id="313367"/>
    <lineage>
        <taxon>Bacteria</taxon>
        <taxon>Pseudomonadati</taxon>
        <taxon>Pseudomonadota</taxon>
        <taxon>Alphaproteobacteria</taxon>
        <taxon>Rhodobacterales</taxon>
        <taxon>Roseobacteraceae</taxon>
        <taxon>Jannaschia</taxon>
    </lineage>
</organism>
<evidence type="ECO:0000313" key="3">
    <source>
        <dbReference type="Proteomes" id="UP000049455"/>
    </source>
</evidence>
<keyword evidence="1" id="KW-0175">Coiled coil</keyword>
<dbReference type="Proteomes" id="UP000049455">
    <property type="component" value="Unassembled WGS sequence"/>
</dbReference>
<gene>
    <name evidence="2" type="ORF">JSE7799_03258</name>
</gene>
<sequence>MPAAVEIDLSAIPEDQREAVAALLRERGELKNEAASLKDETAILRSETAGLKDIIKRLEHLVAELNHLVHGKRSEKLSLSTAE</sequence>
<dbReference type="Gene3D" id="1.20.5.170">
    <property type="match status" value="1"/>
</dbReference>
<dbReference type="EMBL" id="CYPR01000216">
    <property type="protein sequence ID" value="CUH40524.1"/>
    <property type="molecule type" value="Genomic_DNA"/>
</dbReference>
<evidence type="ECO:0000313" key="2">
    <source>
        <dbReference type="EMBL" id="CUH40524.1"/>
    </source>
</evidence>
<accession>A0A0M7BF98</accession>
<proteinExistence type="predicted"/>
<name>A0A0M7BF98_9RHOB</name>
<reference evidence="2 3" key="1">
    <citation type="submission" date="2015-09" db="EMBL/GenBank/DDBJ databases">
        <authorList>
            <person name="Jackson K.R."/>
            <person name="Lunt B.L."/>
            <person name="Fisher J.N.B."/>
            <person name="Gardner A.V."/>
            <person name="Bailey M.E."/>
            <person name="Deus L.M."/>
            <person name="Earl A.S."/>
            <person name="Gibby P.D."/>
            <person name="Hartmann K.A."/>
            <person name="Liu J.E."/>
            <person name="Manci A.M."/>
            <person name="Nielsen D.A."/>
            <person name="Solomon M.B."/>
            <person name="Breakwell D.P."/>
            <person name="Burnett S.H."/>
            <person name="Grose J.H."/>
        </authorList>
    </citation>
    <scope>NUCLEOTIDE SEQUENCE [LARGE SCALE GENOMIC DNA]</scope>
    <source>
        <strain evidence="2 3">CECT 7799</strain>
    </source>
</reference>
<dbReference type="STRING" id="313367.JSE7799_03258"/>
<keyword evidence="3" id="KW-1185">Reference proteome</keyword>
<dbReference type="AlphaFoldDB" id="A0A0M7BF98"/>
<feature type="coiled-coil region" evidence="1">
    <location>
        <begin position="20"/>
        <end position="47"/>
    </location>
</feature>
<evidence type="ECO:0008006" key="4">
    <source>
        <dbReference type="Google" id="ProtNLM"/>
    </source>
</evidence>
<protein>
    <recommendedName>
        <fullName evidence="4">Transposase</fullName>
    </recommendedName>
</protein>